<dbReference type="SUPFAM" id="SSF48008">
    <property type="entry name" value="GntR ligand-binding domain-like"/>
    <property type="match status" value="1"/>
</dbReference>
<proteinExistence type="predicted"/>
<name>A0A6N6VP88_9HYPH</name>
<dbReference type="SMART" id="SM00345">
    <property type="entry name" value="HTH_GNTR"/>
    <property type="match status" value="1"/>
</dbReference>
<keyword evidence="1" id="KW-0805">Transcription regulation</keyword>
<dbReference type="RefSeq" id="WP_152215023.1">
    <property type="nucleotide sequence ID" value="NZ_JBAQYD010000238.1"/>
</dbReference>
<feature type="domain" description="HTH gntR-type" evidence="4">
    <location>
        <begin position="7"/>
        <end position="74"/>
    </location>
</feature>
<reference evidence="5 6" key="1">
    <citation type="submission" date="2019-09" db="EMBL/GenBank/DDBJ databases">
        <title>Parvibaculum sedimenti sp. nov., isolated from sediment.</title>
        <authorList>
            <person name="Wang Y."/>
        </authorList>
    </citation>
    <scope>NUCLEOTIDE SEQUENCE [LARGE SCALE GENOMIC DNA]</scope>
    <source>
        <strain evidence="5 6">HXT-9</strain>
    </source>
</reference>
<evidence type="ECO:0000256" key="1">
    <source>
        <dbReference type="ARBA" id="ARBA00023015"/>
    </source>
</evidence>
<evidence type="ECO:0000313" key="6">
    <source>
        <dbReference type="Proteomes" id="UP000468901"/>
    </source>
</evidence>
<dbReference type="GO" id="GO:0003700">
    <property type="term" value="F:DNA-binding transcription factor activity"/>
    <property type="evidence" value="ECO:0007669"/>
    <property type="project" value="InterPro"/>
</dbReference>
<dbReference type="Gene3D" id="1.10.10.10">
    <property type="entry name" value="Winged helix-like DNA-binding domain superfamily/Winged helix DNA-binding domain"/>
    <property type="match status" value="1"/>
</dbReference>
<dbReference type="GO" id="GO:0003677">
    <property type="term" value="F:DNA binding"/>
    <property type="evidence" value="ECO:0007669"/>
    <property type="project" value="UniProtKB-KW"/>
</dbReference>
<dbReference type="Gene3D" id="1.20.120.530">
    <property type="entry name" value="GntR ligand-binding domain-like"/>
    <property type="match status" value="1"/>
</dbReference>
<dbReference type="InterPro" id="IPR000524">
    <property type="entry name" value="Tscrpt_reg_HTH_GntR"/>
</dbReference>
<dbReference type="AlphaFoldDB" id="A0A6N6VP88"/>
<evidence type="ECO:0000313" key="5">
    <source>
        <dbReference type="EMBL" id="KAB7741720.1"/>
    </source>
</evidence>
<keyword evidence="3" id="KW-0804">Transcription</keyword>
<comment type="caution">
    <text evidence="5">The sequence shown here is derived from an EMBL/GenBank/DDBJ whole genome shotgun (WGS) entry which is preliminary data.</text>
</comment>
<evidence type="ECO:0000256" key="3">
    <source>
        <dbReference type="ARBA" id="ARBA00023163"/>
    </source>
</evidence>
<protein>
    <submittedName>
        <fullName evidence="5">FCD domain-containing protein</fullName>
    </submittedName>
</protein>
<dbReference type="PANTHER" id="PTHR43537:SF45">
    <property type="entry name" value="GNTR FAMILY REGULATORY PROTEIN"/>
    <property type="match status" value="1"/>
</dbReference>
<evidence type="ECO:0000259" key="4">
    <source>
        <dbReference type="PROSITE" id="PS50949"/>
    </source>
</evidence>
<dbReference type="Pfam" id="PF07729">
    <property type="entry name" value="FCD"/>
    <property type="match status" value="1"/>
</dbReference>
<dbReference type="PANTHER" id="PTHR43537">
    <property type="entry name" value="TRANSCRIPTIONAL REGULATOR, GNTR FAMILY"/>
    <property type="match status" value="1"/>
</dbReference>
<dbReference type="InterPro" id="IPR008920">
    <property type="entry name" value="TF_FadR/GntR_C"/>
</dbReference>
<dbReference type="EMBL" id="WESC01000003">
    <property type="protein sequence ID" value="KAB7741720.1"/>
    <property type="molecule type" value="Genomic_DNA"/>
</dbReference>
<dbReference type="PROSITE" id="PS50949">
    <property type="entry name" value="HTH_GNTR"/>
    <property type="match status" value="1"/>
</dbReference>
<dbReference type="Pfam" id="PF00392">
    <property type="entry name" value="GntR"/>
    <property type="match status" value="1"/>
</dbReference>
<dbReference type="InterPro" id="IPR036388">
    <property type="entry name" value="WH-like_DNA-bd_sf"/>
</dbReference>
<evidence type="ECO:0000256" key="2">
    <source>
        <dbReference type="ARBA" id="ARBA00023125"/>
    </source>
</evidence>
<dbReference type="PRINTS" id="PR00035">
    <property type="entry name" value="HTHGNTR"/>
</dbReference>
<dbReference type="SUPFAM" id="SSF46785">
    <property type="entry name" value="Winged helix' DNA-binding domain"/>
    <property type="match status" value="1"/>
</dbReference>
<keyword evidence="2" id="KW-0238">DNA-binding</keyword>
<sequence length="238" mass="27818">MLTKKANQAAETVYLQIKADIFDFRLLPGDRFTETELAERYGVSRTPVRDALYRLRHEGYVEVEFRSGWHIRPFDFVRFDELYDLRIIIECAAVERICQLDEPDILKELKEKWLVPSSEREQDARKVAALDEAFHTTLVKAAGNTEMARIHGDITEKIRIIRRLDFLNARRVDVTYEEHAKVLRLITRRKVTEAQILLRAHITESRMEVRKITLHMLHEARAQAGRGAGDVKLRAEPR</sequence>
<keyword evidence="6" id="KW-1185">Reference proteome</keyword>
<gene>
    <name evidence="5" type="ORF">F2P47_04760</name>
</gene>
<accession>A0A6N6VP88</accession>
<dbReference type="InterPro" id="IPR036390">
    <property type="entry name" value="WH_DNA-bd_sf"/>
</dbReference>
<dbReference type="CDD" id="cd07377">
    <property type="entry name" value="WHTH_GntR"/>
    <property type="match status" value="1"/>
</dbReference>
<dbReference type="Proteomes" id="UP000468901">
    <property type="component" value="Unassembled WGS sequence"/>
</dbReference>
<dbReference type="SMART" id="SM00895">
    <property type="entry name" value="FCD"/>
    <property type="match status" value="1"/>
</dbReference>
<dbReference type="InterPro" id="IPR011711">
    <property type="entry name" value="GntR_C"/>
</dbReference>
<organism evidence="5 6">
    <name type="scientific">Parvibaculum sedimenti</name>
    <dbReference type="NCBI Taxonomy" id="2608632"/>
    <lineage>
        <taxon>Bacteria</taxon>
        <taxon>Pseudomonadati</taxon>
        <taxon>Pseudomonadota</taxon>
        <taxon>Alphaproteobacteria</taxon>
        <taxon>Hyphomicrobiales</taxon>
        <taxon>Parvibaculaceae</taxon>
        <taxon>Parvibaculum</taxon>
    </lineage>
</organism>